<comment type="caution">
    <text evidence="1">The sequence shown here is derived from an EMBL/GenBank/DDBJ whole genome shotgun (WGS) entry which is preliminary data.</text>
</comment>
<sequence length="345" mass="39332">MRVGVNPTKNSKNQELDYYHQVIIPIYIPEEEGYFEDNFTILTYCIDSLLTTAHDKTYITLVNNGSCKKVQVYLDELLEAGSVQEVIHSHNIGKINAIFKGVVGHNFPLITIADADVLFLNRWQQASYDVFKAFPRTGFVSTTPNPKLYKYHTFPIVFKYLFSKKLRFERSGNSEALTAFAKSIGNPSFFTNSHLEKVLTITDNNCKAVLGAGHFVATYRGAILKQVANQYSNYKLGAKAVRVFLDKPAANMGYWRLATYDNYTYHLGNKIESWMVKKIENIKKSKDIPEPTPLVATTLSPSTVTKMKRLFIEKLVFSSFLLPFLLKYKGLKKNEVKNYLARIND</sequence>
<evidence type="ECO:0000313" key="2">
    <source>
        <dbReference type="Proteomes" id="UP001254488"/>
    </source>
</evidence>
<dbReference type="RefSeq" id="WP_311332993.1">
    <property type="nucleotide sequence ID" value="NZ_JAVRHZ010000004.1"/>
</dbReference>
<dbReference type="Proteomes" id="UP001254488">
    <property type="component" value="Unassembled WGS sequence"/>
</dbReference>
<keyword evidence="2" id="KW-1185">Reference proteome</keyword>
<protein>
    <submittedName>
        <fullName evidence="1">Glycosyltransferase family 2 protein</fullName>
    </submittedName>
</protein>
<dbReference type="EMBL" id="JAVRHZ010000004">
    <property type="protein sequence ID" value="MDT0556039.1"/>
    <property type="molecule type" value="Genomic_DNA"/>
</dbReference>
<evidence type="ECO:0000313" key="1">
    <source>
        <dbReference type="EMBL" id="MDT0556039.1"/>
    </source>
</evidence>
<dbReference type="InterPro" id="IPR029044">
    <property type="entry name" value="Nucleotide-diphossugar_trans"/>
</dbReference>
<reference evidence="1 2" key="1">
    <citation type="submission" date="2023-09" db="EMBL/GenBank/DDBJ databases">
        <authorList>
            <person name="Rey-Velasco X."/>
        </authorList>
    </citation>
    <scope>NUCLEOTIDE SEQUENCE [LARGE SCALE GENOMIC DNA]</scope>
    <source>
        <strain evidence="1 2">W242</strain>
    </source>
</reference>
<dbReference type="SUPFAM" id="SSF53448">
    <property type="entry name" value="Nucleotide-diphospho-sugar transferases"/>
    <property type="match status" value="1"/>
</dbReference>
<dbReference type="Gene3D" id="3.90.550.10">
    <property type="entry name" value="Spore Coat Polysaccharide Biosynthesis Protein SpsA, Chain A"/>
    <property type="match status" value="1"/>
</dbReference>
<name>A0ABU2YCY3_9FLAO</name>
<proteinExistence type="predicted"/>
<gene>
    <name evidence="1" type="ORF">RM538_08495</name>
</gene>
<organism evidence="1 2">
    <name type="scientific">Patiriisocius hiemis</name>
    <dbReference type="NCBI Taxonomy" id="3075604"/>
    <lineage>
        <taxon>Bacteria</taxon>
        <taxon>Pseudomonadati</taxon>
        <taxon>Bacteroidota</taxon>
        <taxon>Flavobacteriia</taxon>
        <taxon>Flavobacteriales</taxon>
        <taxon>Flavobacteriaceae</taxon>
        <taxon>Patiriisocius</taxon>
    </lineage>
</organism>
<accession>A0ABU2YCY3</accession>